<feature type="domain" description="DUF6593" evidence="2">
    <location>
        <begin position="141"/>
        <end position="289"/>
    </location>
</feature>
<evidence type="ECO:0000313" key="4">
    <source>
        <dbReference type="Proteomes" id="UP001498398"/>
    </source>
</evidence>
<gene>
    <name evidence="3" type="ORF">VKT23_011908</name>
</gene>
<evidence type="ECO:0000259" key="2">
    <source>
        <dbReference type="Pfam" id="PF20236"/>
    </source>
</evidence>
<dbReference type="Pfam" id="PF20236">
    <property type="entry name" value="DUF6593"/>
    <property type="match status" value="1"/>
</dbReference>
<dbReference type="Proteomes" id="UP001498398">
    <property type="component" value="Unassembled WGS sequence"/>
</dbReference>
<protein>
    <recommendedName>
        <fullName evidence="2">DUF6593 domain-containing protein</fullName>
    </recommendedName>
</protein>
<evidence type="ECO:0000313" key="3">
    <source>
        <dbReference type="EMBL" id="KAK7453231.1"/>
    </source>
</evidence>
<feature type="region of interest" description="Disordered" evidence="1">
    <location>
        <begin position="1"/>
        <end position="25"/>
    </location>
</feature>
<keyword evidence="4" id="KW-1185">Reference proteome</keyword>
<evidence type="ECO:0000256" key="1">
    <source>
        <dbReference type="SAM" id="MobiDB-lite"/>
    </source>
</evidence>
<proteinExistence type="predicted"/>
<dbReference type="InterPro" id="IPR046528">
    <property type="entry name" value="DUF6593"/>
</dbReference>
<dbReference type="EMBL" id="JBANRG010000027">
    <property type="protein sequence ID" value="KAK7453231.1"/>
    <property type="molecule type" value="Genomic_DNA"/>
</dbReference>
<accession>A0ABR1JBB3</accession>
<comment type="caution">
    <text evidence="3">The sequence shown here is derived from an EMBL/GenBank/DDBJ whole genome shotgun (WGS) entry which is preliminary data.</text>
</comment>
<feature type="compositionally biased region" description="Polar residues" evidence="1">
    <location>
        <begin position="14"/>
        <end position="25"/>
    </location>
</feature>
<reference evidence="3 4" key="1">
    <citation type="submission" date="2024-01" db="EMBL/GenBank/DDBJ databases">
        <title>A draft genome for the cacao thread blight pathogen Marasmiellus scandens.</title>
        <authorList>
            <person name="Baruah I.K."/>
            <person name="Leung J."/>
            <person name="Bukari Y."/>
            <person name="Amoako-Attah I."/>
            <person name="Meinhardt L.W."/>
            <person name="Bailey B.A."/>
            <person name="Cohen S.P."/>
        </authorList>
    </citation>
    <scope>NUCLEOTIDE SEQUENCE [LARGE SCALE GENOMIC DNA]</scope>
    <source>
        <strain evidence="3 4">GH-19</strain>
    </source>
</reference>
<sequence>MTSARARRSMLPGYSSQIGAAQSSPALSLETPPVQYTEVAVPQSSNLAFDPRGLVTLSWDASHTATLPEQPAPLVNETPPIPFGAPPAYVRSLKPQSDVIYTFSPGTRDTMLLVPPPESPDTRPKFHISIGMNPFTPFSYITTVRQGGTENGKLVGEFEMSGMLNEVHMEWVTFDRIRQKTLSHVLSVCSTHADGVGLLDRPNERPRRWKYNNLTLYWVFDGDNKTKRCYTTSELRLPHVKKDKAVAKFIPRRINNGRELEREKLEVTPQGHEFLDQILISLLILERRRLTPSQDNRAPTRNYV</sequence>
<organism evidence="3 4">
    <name type="scientific">Marasmiellus scandens</name>
    <dbReference type="NCBI Taxonomy" id="2682957"/>
    <lineage>
        <taxon>Eukaryota</taxon>
        <taxon>Fungi</taxon>
        <taxon>Dikarya</taxon>
        <taxon>Basidiomycota</taxon>
        <taxon>Agaricomycotina</taxon>
        <taxon>Agaricomycetes</taxon>
        <taxon>Agaricomycetidae</taxon>
        <taxon>Agaricales</taxon>
        <taxon>Marasmiineae</taxon>
        <taxon>Omphalotaceae</taxon>
        <taxon>Marasmiellus</taxon>
    </lineage>
</organism>
<name>A0ABR1JBB3_9AGAR</name>